<proteinExistence type="inferred from homology"/>
<feature type="chain" id="PRO_5041030507" description="UPF0319 protein MD483_16065" evidence="3">
    <location>
        <begin position="23"/>
        <end position="210"/>
    </location>
</feature>
<dbReference type="AlphaFoldDB" id="A0A9X3HSV9"/>
<comment type="similarity">
    <text evidence="1 3">Belongs to the UPF0319 family.</text>
</comment>
<gene>
    <name evidence="4" type="ORF">MD483_16065</name>
</gene>
<accession>A0A9X3HSV9</accession>
<dbReference type="InterPro" id="IPR018635">
    <property type="entry name" value="UPF0319"/>
</dbReference>
<dbReference type="RefSeq" id="WP_265688533.1">
    <property type="nucleotide sequence ID" value="NZ_JAKRRX010000107.1"/>
</dbReference>
<dbReference type="HAMAP" id="MF_00789">
    <property type="entry name" value="UPF0319"/>
    <property type="match status" value="1"/>
</dbReference>
<dbReference type="PANTHER" id="PTHR38108:SF1">
    <property type="entry name" value="UPF0319 PROTEIN YCCT"/>
    <property type="match status" value="1"/>
</dbReference>
<organism evidence="4 5">
    <name type="scientific">Vibrio paucivorans</name>
    <dbReference type="NCBI Taxonomy" id="2829489"/>
    <lineage>
        <taxon>Bacteria</taxon>
        <taxon>Pseudomonadati</taxon>
        <taxon>Pseudomonadota</taxon>
        <taxon>Gammaproteobacteria</taxon>
        <taxon>Vibrionales</taxon>
        <taxon>Vibrionaceae</taxon>
        <taxon>Vibrio</taxon>
    </lineage>
</organism>
<keyword evidence="5" id="KW-1185">Reference proteome</keyword>
<dbReference type="Proteomes" id="UP001155586">
    <property type="component" value="Unassembled WGS sequence"/>
</dbReference>
<keyword evidence="2 3" id="KW-0732">Signal</keyword>
<feature type="signal peptide" evidence="3">
    <location>
        <begin position="1"/>
        <end position="22"/>
    </location>
</feature>
<evidence type="ECO:0000256" key="3">
    <source>
        <dbReference type="HAMAP-Rule" id="MF_00789"/>
    </source>
</evidence>
<protein>
    <recommendedName>
        <fullName evidence="3">UPF0319 protein MD483_16065</fullName>
    </recommendedName>
</protein>
<comment type="caution">
    <text evidence="4">The sequence shown here is derived from an EMBL/GenBank/DDBJ whole genome shotgun (WGS) entry which is preliminary data.</text>
</comment>
<evidence type="ECO:0000313" key="5">
    <source>
        <dbReference type="Proteomes" id="UP001155586"/>
    </source>
</evidence>
<evidence type="ECO:0000313" key="4">
    <source>
        <dbReference type="EMBL" id="MCW8335335.1"/>
    </source>
</evidence>
<sequence length="210" mass="23447" precursor="true">MRFKKSLLVAATPILFSSLAFADGALNLQTEITPRVLNGAMVSEQHYQDKNTIALNTGSNQLAVTIGQIVFEDGKRRKFDSQPLLLQFDVKDQQTLSISYEKFRTIEDANKFAKNPDLTLETEEGKPVKYELVQLNKGGLQGFRDYEREVADYNAKMGNSAVATPAVATTLENQSTHKPAPGLSGLQQEFGNLTAEQQQQFMQWAMRNLK</sequence>
<name>A0A9X3HSV9_9VIBR</name>
<dbReference type="PANTHER" id="PTHR38108">
    <property type="entry name" value="UPF0319 PROTEIN YCCT"/>
    <property type="match status" value="1"/>
</dbReference>
<evidence type="ECO:0000256" key="2">
    <source>
        <dbReference type="ARBA" id="ARBA00022729"/>
    </source>
</evidence>
<dbReference type="Pfam" id="PF09829">
    <property type="entry name" value="DUF2057"/>
    <property type="match status" value="1"/>
</dbReference>
<reference evidence="4" key="1">
    <citation type="submission" date="2022-02" db="EMBL/GenBank/DDBJ databases">
        <title>Vibrio sp. nov., a new bacterium isolated from Bohai sea, China.</title>
        <authorList>
            <person name="Yuan Y."/>
        </authorList>
    </citation>
    <scope>NUCLEOTIDE SEQUENCE</scope>
    <source>
        <strain evidence="4">DBSS07</strain>
    </source>
</reference>
<evidence type="ECO:0000256" key="1">
    <source>
        <dbReference type="ARBA" id="ARBA00008490"/>
    </source>
</evidence>
<dbReference type="EMBL" id="JAKRRX010000107">
    <property type="protein sequence ID" value="MCW8335335.1"/>
    <property type="molecule type" value="Genomic_DNA"/>
</dbReference>